<dbReference type="GeneID" id="43582795"/>
<gene>
    <name evidence="10" type="ORF">SAPINGB_P003980</name>
</gene>
<feature type="transmembrane region" description="Helical" evidence="8">
    <location>
        <begin position="310"/>
        <end position="331"/>
    </location>
</feature>
<keyword evidence="7 8" id="KW-0472">Membrane</keyword>
<name>A0A5E8BXK9_9ASCO</name>
<comment type="similarity">
    <text evidence="2">Belongs to the amino acid-polyamine-organocation (APC) superfamily. YAT (TC 2.A.3.10) family.</text>
</comment>
<proteinExistence type="inferred from homology"/>
<feature type="transmembrane region" description="Helical" evidence="8">
    <location>
        <begin position="182"/>
        <end position="201"/>
    </location>
</feature>
<keyword evidence="5" id="KW-0029">Amino-acid transport</keyword>
<feature type="transmembrane region" description="Helical" evidence="8">
    <location>
        <begin position="485"/>
        <end position="510"/>
    </location>
</feature>
<dbReference type="InterPro" id="IPR004840">
    <property type="entry name" value="Amino_acid_permease_CS"/>
</dbReference>
<evidence type="ECO:0000259" key="9">
    <source>
        <dbReference type="Pfam" id="PF00324"/>
    </source>
</evidence>
<dbReference type="Pfam" id="PF00324">
    <property type="entry name" value="AA_permease"/>
    <property type="match status" value="1"/>
</dbReference>
<feature type="transmembrane region" description="Helical" evidence="8">
    <location>
        <begin position="439"/>
        <end position="464"/>
    </location>
</feature>
<dbReference type="FunFam" id="1.20.1740.10:FF:000006">
    <property type="entry name" value="General amino acid permease"/>
    <property type="match status" value="1"/>
</dbReference>
<dbReference type="AlphaFoldDB" id="A0A5E8BXK9"/>
<feature type="transmembrane region" description="Helical" evidence="8">
    <location>
        <begin position="99"/>
        <end position="119"/>
    </location>
</feature>
<evidence type="ECO:0000256" key="4">
    <source>
        <dbReference type="ARBA" id="ARBA00022692"/>
    </source>
</evidence>
<feature type="transmembrane region" description="Helical" evidence="8">
    <location>
        <begin position="516"/>
        <end position="535"/>
    </location>
</feature>
<dbReference type="EMBL" id="CABVLU010000003">
    <property type="protein sequence ID" value="VVT54247.1"/>
    <property type="molecule type" value="Genomic_DNA"/>
</dbReference>
<organism evidence="10 11">
    <name type="scientific">Magnusiomyces paraingens</name>
    <dbReference type="NCBI Taxonomy" id="2606893"/>
    <lineage>
        <taxon>Eukaryota</taxon>
        <taxon>Fungi</taxon>
        <taxon>Dikarya</taxon>
        <taxon>Ascomycota</taxon>
        <taxon>Saccharomycotina</taxon>
        <taxon>Dipodascomycetes</taxon>
        <taxon>Dipodascales</taxon>
        <taxon>Dipodascaceae</taxon>
        <taxon>Magnusiomyces</taxon>
    </lineage>
</organism>
<dbReference type="RefSeq" id="XP_031854586.1">
    <property type="nucleotide sequence ID" value="XM_031998695.1"/>
</dbReference>
<comment type="subcellular location">
    <subcellularLocation>
        <location evidence="1">Membrane</location>
        <topology evidence="1">Multi-pass membrane protein</topology>
    </subcellularLocation>
</comment>
<sequence>MEKTYSTDLERNGQVLYGRNSSSSNSFNEKKNVYTYTNPVSNLESGAVDGSVVETTENPQGRLQRDLKARHITMIAIGGALGTGLVIGSGSALAQAGPASLLIAYLIVGFIVYLVMCALGEMATWIPLSEGFPGYASRFCDPCLGFAVGWVYYMKYIIVTPNQLVAGALVIQYWLPREKVNPGVWITIFLVVIIFLNLFGVKIFGELEFWLSCLKVITMLGLIMVTLIIALGGGPDHDRRGFRYWKDPGAFKPYSKGTHSIEGSEGKFVAWASVLVTAVFAFLGTELVGVTVGEAENPRRNIPRAIKLTFFRILLFYIVAIFFLGMCVPYNDTKLAFANKASTSAAASPFVVAITNAGIPKLNQIINACILIFIFSSSNSDLYIATRTLYGMAKNGKAPKIFLRINRWGIPYVALGCSAMFCCLAYLCTAQSSAKVFNYFVNVVSIMGLLTWICILITHICFVRGRKAQGIPKSEIVYKAPFGEIGSWIALVFCIIIALIKNFTAFVFSFDKTSFITGYIGIPIFLILVLGYKFIMKSKFVKPTEIDFYPPLRHEIDCEEQEFLERQLKENIENPPSFAKKIYNHSIGYLF</sequence>
<dbReference type="PANTHER" id="PTHR43341">
    <property type="entry name" value="AMINO ACID PERMEASE"/>
    <property type="match status" value="1"/>
</dbReference>
<reference evidence="10 11" key="1">
    <citation type="submission" date="2019-09" db="EMBL/GenBank/DDBJ databases">
        <authorList>
            <person name="Brejova B."/>
        </authorList>
    </citation>
    <scope>NUCLEOTIDE SEQUENCE [LARGE SCALE GENOMIC DNA]</scope>
</reference>
<protein>
    <recommendedName>
        <fullName evidence="9">Amino acid permease/ SLC12A domain-containing protein</fullName>
    </recommendedName>
</protein>
<evidence type="ECO:0000256" key="8">
    <source>
        <dbReference type="SAM" id="Phobius"/>
    </source>
</evidence>
<evidence type="ECO:0000256" key="3">
    <source>
        <dbReference type="ARBA" id="ARBA00022448"/>
    </source>
</evidence>
<dbReference type="OrthoDB" id="3900342at2759"/>
<feature type="domain" description="Amino acid permease/ SLC12A" evidence="9">
    <location>
        <begin position="71"/>
        <end position="540"/>
    </location>
</feature>
<dbReference type="PIRSF" id="PIRSF006060">
    <property type="entry name" value="AA_transporter"/>
    <property type="match status" value="1"/>
</dbReference>
<feature type="transmembrane region" description="Helical" evidence="8">
    <location>
        <begin position="213"/>
        <end position="233"/>
    </location>
</feature>
<dbReference type="GO" id="GO:0015171">
    <property type="term" value="F:amino acid transmembrane transporter activity"/>
    <property type="evidence" value="ECO:0007669"/>
    <property type="project" value="TreeGrafter"/>
</dbReference>
<keyword evidence="11" id="KW-1185">Reference proteome</keyword>
<evidence type="ECO:0000256" key="7">
    <source>
        <dbReference type="ARBA" id="ARBA00023136"/>
    </source>
</evidence>
<evidence type="ECO:0000256" key="2">
    <source>
        <dbReference type="ARBA" id="ARBA00006983"/>
    </source>
</evidence>
<evidence type="ECO:0000256" key="5">
    <source>
        <dbReference type="ARBA" id="ARBA00022970"/>
    </source>
</evidence>
<feature type="transmembrane region" description="Helical" evidence="8">
    <location>
        <begin position="365"/>
        <end position="384"/>
    </location>
</feature>
<feature type="transmembrane region" description="Helical" evidence="8">
    <location>
        <begin position="405"/>
        <end position="427"/>
    </location>
</feature>
<evidence type="ECO:0000313" key="10">
    <source>
        <dbReference type="EMBL" id="VVT54247.1"/>
    </source>
</evidence>
<dbReference type="PROSITE" id="PS00218">
    <property type="entry name" value="AMINO_ACID_PERMEASE_1"/>
    <property type="match status" value="1"/>
</dbReference>
<keyword evidence="3" id="KW-0813">Transport</keyword>
<dbReference type="Proteomes" id="UP000398389">
    <property type="component" value="Unassembled WGS sequence"/>
</dbReference>
<evidence type="ECO:0000256" key="1">
    <source>
        <dbReference type="ARBA" id="ARBA00004141"/>
    </source>
</evidence>
<evidence type="ECO:0000313" key="11">
    <source>
        <dbReference type="Proteomes" id="UP000398389"/>
    </source>
</evidence>
<feature type="transmembrane region" description="Helical" evidence="8">
    <location>
        <begin position="268"/>
        <end position="289"/>
    </location>
</feature>
<feature type="transmembrane region" description="Helical" evidence="8">
    <location>
        <begin position="72"/>
        <end position="93"/>
    </location>
</feature>
<keyword evidence="4 8" id="KW-0812">Transmembrane</keyword>
<dbReference type="InterPro" id="IPR004841">
    <property type="entry name" value="AA-permease/SLC12A_dom"/>
</dbReference>
<accession>A0A5E8BXK9</accession>
<dbReference type="Gene3D" id="1.20.1740.10">
    <property type="entry name" value="Amino acid/polyamine transporter I"/>
    <property type="match status" value="1"/>
</dbReference>
<dbReference type="InterPro" id="IPR050524">
    <property type="entry name" value="APC_YAT"/>
</dbReference>
<keyword evidence="6 8" id="KW-1133">Transmembrane helix</keyword>
<dbReference type="GO" id="GO:0016020">
    <property type="term" value="C:membrane"/>
    <property type="evidence" value="ECO:0007669"/>
    <property type="project" value="UniProtKB-SubCell"/>
</dbReference>
<evidence type="ECO:0000256" key="6">
    <source>
        <dbReference type="ARBA" id="ARBA00022989"/>
    </source>
</evidence>
<dbReference type="PANTHER" id="PTHR43341:SF9">
    <property type="entry name" value="DICARBOXYLIC AMINO ACID PERMEASE"/>
    <property type="match status" value="1"/>
</dbReference>